<evidence type="ECO:0000313" key="4">
    <source>
        <dbReference type="Proteomes" id="UP000326396"/>
    </source>
</evidence>
<dbReference type="GO" id="GO:0070898">
    <property type="term" value="P:RNA polymerase III preinitiation complex assembly"/>
    <property type="evidence" value="ECO:0007669"/>
    <property type="project" value="TreeGrafter"/>
</dbReference>
<gene>
    <name evidence="3" type="ORF">E3N88_06182</name>
</gene>
<dbReference type="PANTHER" id="PTHR22929:SF0">
    <property type="entry name" value="TRANSCRIPTION FACTOR TFIIIB COMPONENT B'' HOMOLOG"/>
    <property type="match status" value="1"/>
</dbReference>
<evidence type="ECO:0000259" key="2">
    <source>
        <dbReference type="PROSITE" id="PS51293"/>
    </source>
</evidence>
<dbReference type="PANTHER" id="PTHR22929">
    <property type="entry name" value="RNA POLYMERASE III TRANSCRIPTION INITIATION FACTOR B"/>
    <property type="match status" value="1"/>
</dbReference>
<feature type="region of interest" description="Disordered" evidence="1">
    <location>
        <begin position="1"/>
        <end position="51"/>
    </location>
</feature>
<name>A0A5N6PP68_9ASTR</name>
<dbReference type="OrthoDB" id="272624at2759"/>
<dbReference type="SMART" id="SM00717">
    <property type="entry name" value="SANT"/>
    <property type="match status" value="1"/>
</dbReference>
<dbReference type="AlphaFoldDB" id="A0A5N6PP68"/>
<evidence type="ECO:0000256" key="1">
    <source>
        <dbReference type="SAM" id="MobiDB-lite"/>
    </source>
</evidence>
<keyword evidence="4" id="KW-1185">Reference proteome</keyword>
<feature type="compositionally biased region" description="Acidic residues" evidence="1">
    <location>
        <begin position="292"/>
        <end position="308"/>
    </location>
</feature>
<evidence type="ECO:0000313" key="3">
    <source>
        <dbReference type="EMBL" id="KAD6795286.1"/>
    </source>
</evidence>
<protein>
    <recommendedName>
        <fullName evidence="2">SANT domain-containing protein</fullName>
    </recommendedName>
</protein>
<dbReference type="GO" id="GO:0001156">
    <property type="term" value="F:TFIIIC-class transcription factor complex binding"/>
    <property type="evidence" value="ECO:0007669"/>
    <property type="project" value="TreeGrafter"/>
</dbReference>
<dbReference type="InterPro" id="IPR039467">
    <property type="entry name" value="TFIIIB_B''_Myb"/>
</dbReference>
<dbReference type="InterPro" id="IPR001005">
    <property type="entry name" value="SANT/Myb"/>
</dbReference>
<dbReference type="PROSITE" id="PS51293">
    <property type="entry name" value="SANT"/>
    <property type="match status" value="1"/>
</dbReference>
<dbReference type="EMBL" id="SZYD01000003">
    <property type="protein sequence ID" value="KAD6795286.1"/>
    <property type="molecule type" value="Genomic_DNA"/>
</dbReference>
<dbReference type="GO" id="GO:0000126">
    <property type="term" value="C:transcription factor TFIIIB complex"/>
    <property type="evidence" value="ECO:0007669"/>
    <property type="project" value="TreeGrafter"/>
</dbReference>
<organism evidence="3 4">
    <name type="scientific">Mikania micrantha</name>
    <name type="common">bitter vine</name>
    <dbReference type="NCBI Taxonomy" id="192012"/>
    <lineage>
        <taxon>Eukaryota</taxon>
        <taxon>Viridiplantae</taxon>
        <taxon>Streptophyta</taxon>
        <taxon>Embryophyta</taxon>
        <taxon>Tracheophyta</taxon>
        <taxon>Spermatophyta</taxon>
        <taxon>Magnoliopsida</taxon>
        <taxon>eudicotyledons</taxon>
        <taxon>Gunneridae</taxon>
        <taxon>Pentapetalae</taxon>
        <taxon>asterids</taxon>
        <taxon>campanulids</taxon>
        <taxon>Asterales</taxon>
        <taxon>Asteraceae</taxon>
        <taxon>Asteroideae</taxon>
        <taxon>Heliantheae alliance</taxon>
        <taxon>Eupatorieae</taxon>
        <taxon>Mikania</taxon>
    </lineage>
</organism>
<feature type="region of interest" description="Disordered" evidence="1">
    <location>
        <begin position="197"/>
        <end position="264"/>
    </location>
</feature>
<dbReference type="Pfam" id="PF15963">
    <property type="entry name" value="Myb_DNA-bind_7"/>
    <property type="match status" value="1"/>
</dbReference>
<dbReference type="SUPFAM" id="SSF46689">
    <property type="entry name" value="Homeodomain-like"/>
    <property type="match status" value="1"/>
</dbReference>
<reference evidence="3 4" key="1">
    <citation type="submission" date="2019-05" db="EMBL/GenBank/DDBJ databases">
        <title>Mikania micrantha, genome provides insights into the molecular mechanism of rapid growth.</title>
        <authorList>
            <person name="Liu B."/>
        </authorList>
    </citation>
    <scope>NUCLEOTIDE SEQUENCE [LARGE SCALE GENOMIC DNA]</scope>
    <source>
        <strain evidence="3">NLD-2019</strain>
        <tissue evidence="3">Leaf</tissue>
    </source>
</reference>
<dbReference type="CDD" id="cd00167">
    <property type="entry name" value="SANT"/>
    <property type="match status" value="1"/>
</dbReference>
<comment type="caution">
    <text evidence="3">The sequence shown here is derived from an EMBL/GenBank/DDBJ whole genome shotgun (WGS) entry which is preliminary data.</text>
</comment>
<dbReference type="InterPro" id="IPR009057">
    <property type="entry name" value="Homeodomain-like_sf"/>
</dbReference>
<proteinExistence type="predicted"/>
<dbReference type="Proteomes" id="UP000326396">
    <property type="component" value="Linkage Group LG11"/>
</dbReference>
<accession>A0A5N6PP68</accession>
<dbReference type="Gene3D" id="1.10.10.60">
    <property type="entry name" value="Homeodomain-like"/>
    <property type="match status" value="1"/>
</dbReference>
<dbReference type="InterPro" id="IPR017884">
    <property type="entry name" value="SANT_dom"/>
</dbReference>
<sequence length="627" mass="70563">MDLDLDDLFSTDAANTAKAGVKFQPKGKSKPKPKPKPNAQLEPKSTPSPSTQVIEVAATAVEQTGNDVNQIIGNILDSLQSSFEKSQEEHAESFLTLDSPNDLLSESTISVNLPPHSMTQNIDASMDGKLEAGPTNPELVDNINASTNLESNAELDPLTGEGAAILNDKEHFQIGNLSPGSKLVALFWYNIGPRAGKFKPKPKPKSKPQVQSRKMDQIPNNPDQDEGPVQNGEDICLVPSQPDFMENEPTPLFTPDVGTSSIRITDSVPTETVSDYYVNEDANKALQLRDEGENEDVDDNNNDDEYVPENESLIGKKESKSKRKSKKPIDENKKLVGKRKKIKEVLDEITEVSKKKFKHSTRRNKRQVNPELLKIPEDEFELHMHSFPLKDLIRLREHKEKIEVHINFYSINRVDLPENTTHYNYHTHMKITRRTKWTKLDTELFYQAIQQFGTDLSLIRECFPGRTREQIRSKFKRESKLHRLRMESALDTRANDYSHFEFVIERLKQARPEDFENDNTITSADEEEEVVLAENNEDGNVELEKEVKDMKPDAPAAAGAESPTKGCDSPRFLVKVLQRVFSFACCDGRGNGELEDDNAGKFVWQLVGVVVTGGCEVKSVDGYQNDD</sequence>
<feature type="compositionally biased region" description="Basic residues" evidence="1">
    <location>
        <begin position="197"/>
        <end position="206"/>
    </location>
</feature>
<feature type="domain" description="SANT" evidence="2">
    <location>
        <begin position="432"/>
        <end position="483"/>
    </location>
</feature>
<feature type="region of interest" description="Disordered" evidence="1">
    <location>
        <begin position="285"/>
        <end position="334"/>
    </location>
</feature>
<feature type="compositionally biased region" description="Basic residues" evidence="1">
    <location>
        <begin position="25"/>
        <end position="35"/>
    </location>
</feature>